<evidence type="ECO:0000313" key="6">
    <source>
        <dbReference type="Proteomes" id="UP000297716"/>
    </source>
</evidence>
<comment type="similarity">
    <text evidence="1">Belongs to the zinc-containing alcohol dehydrogenase family.</text>
</comment>
<dbReference type="InterPro" id="IPR020843">
    <property type="entry name" value="ER"/>
</dbReference>
<dbReference type="STRING" id="37992.A0A4Z0YQL5"/>
<gene>
    <name evidence="5" type="ORF">E0Z10_g2473</name>
</gene>
<dbReference type="EMBL" id="SKBN01000030">
    <property type="protein sequence ID" value="TGJ86284.1"/>
    <property type="molecule type" value="Genomic_DNA"/>
</dbReference>
<sequence length="340" mass="36681">MAQDAIIQDSSGRPVFTHDAPLPTLLPSSILIAVGAVALNPSDYKMGGSFPKEGAIIGNDFAGKIVEIGHQARELRPDLHIGDRVCGMVHGSNPGDPGNGAFAEYVRANAQLVIKVPNSMKLSQASTLGVALATNCLALWESLNIPATPAQPSSEQFDVCGGRVIATCSPKNFPLVKTYGADSTFDYTDRSTPEKIRALTGNRLRYALDCITDEDSVACCYTALGRTGARYTCLEQCRDELKTRKAVKFEFLMSLEVFGDPVQLEGGYRRDSNPTRHNAAVVWFREFQRLVDEGKLRTHPIEVLEGGLSSVIGGLQRLQTASVSGTKLVALIPNQVDGKE</sequence>
<dbReference type="AlphaFoldDB" id="A0A4Z0YQL5"/>
<comment type="caution">
    <text evidence="5">The sequence shown here is derived from an EMBL/GenBank/DDBJ whole genome shotgun (WGS) entry which is preliminary data.</text>
</comment>
<dbReference type="Gene3D" id="3.40.50.720">
    <property type="entry name" value="NAD(P)-binding Rossmann-like Domain"/>
    <property type="match status" value="1"/>
</dbReference>
<evidence type="ECO:0000256" key="2">
    <source>
        <dbReference type="ARBA" id="ARBA00022857"/>
    </source>
</evidence>
<dbReference type="OrthoDB" id="48317at2759"/>
<keyword evidence="3" id="KW-0560">Oxidoreductase</keyword>
<keyword evidence="6" id="KW-1185">Reference proteome</keyword>
<dbReference type="InterPro" id="IPR036291">
    <property type="entry name" value="NAD(P)-bd_dom_sf"/>
</dbReference>
<accession>A0A4Z0YQL5</accession>
<dbReference type="GO" id="GO:0016651">
    <property type="term" value="F:oxidoreductase activity, acting on NAD(P)H"/>
    <property type="evidence" value="ECO:0007669"/>
    <property type="project" value="InterPro"/>
</dbReference>
<keyword evidence="2" id="KW-0521">NADP</keyword>
<protein>
    <recommendedName>
        <fullName evidence="4">Enoyl reductase (ER) domain-containing protein</fullName>
    </recommendedName>
</protein>
<dbReference type="SUPFAM" id="SSF50129">
    <property type="entry name" value="GroES-like"/>
    <property type="match status" value="1"/>
</dbReference>
<dbReference type="InterPro" id="IPR013154">
    <property type="entry name" value="ADH-like_N"/>
</dbReference>
<evidence type="ECO:0000259" key="4">
    <source>
        <dbReference type="SMART" id="SM00829"/>
    </source>
</evidence>
<reference evidence="5 6" key="1">
    <citation type="submission" date="2019-03" db="EMBL/GenBank/DDBJ databases">
        <title>Draft genome sequence of Xylaria hypoxylon DSM 108379, a ubiquitous saprotrophic-parasitic fungi on hardwood.</title>
        <authorList>
            <person name="Buettner E."/>
            <person name="Leonhardt S."/>
            <person name="Gebauer A.M."/>
            <person name="Liers C."/>
            <person name="Hofrichter M."/>
            <person name="Kellner H."/>
        </authorList>
    </citation>
    <scope>NUCLEOTIDE SEQUENCE [LARGE SCALE GENOMIC DNA]</scope>
    <source>
        <strain evidence="5 6">DSM 108379</strain>
    </source>
</reference>
<dbReference type="Pfam" id="PF08240">
    <property type="entry name" value="ADH_N"/>
    <property type="match status" value="1"/>
</dbReference>
<dbReference type="PANTHER" id="PTHR45348:SF6">
    <property type="entry name" value="TRANS-ENOYL REDUCTASE APDC"/>
    <property type="match status" value="1"/>
</dbReference>
<dbReference type="SUPFAM" id="SSF51735">
    <property type="entry name" value="NAD(P)-binding Rossmann-fold domains"/>
    <property type="match status" value="1"/>
</dbReference>
<dbReference type="CDD" id="cd08249">
    <property type="entry name" value="enoyl_reductase_like"/>
    <property type="match status" value="1"/>
</dbReference>
<dbReference type="Proteomes" id="UP000297716">
    <property type="component" value="Unassembled WGS sequence"/>
</dbReference>
<dbReference type="InterPro" id="IPR047122">
    <property type="entry name" value="Trans-enoyl_RdTase-like"/>
</dbReference>
<feature type="domain" description="Enoyl reductase (ER)" evidence="4">
    <location>
        <begin position="12"/>
        <end position="329"/>
    </location>
</feature>
<evidence type="ECO:0000313" key="5">
    <source>
        <dbReference type="EMBL" id="TGJ86284.1"/>
    </source>
</evidence>
<evidence type="ECO:0000256" key="3">
    <source>
        <dbReference type="ARBA" id="ARBA00023002"/>
    </source>
</evidence>
<evidence type="ECO:0000256" key="1">
    <source>
        <dbReference type="ARBA" id="ARBA00008072"/>
    </source>
</evidence>
<name>A0A4Z0YQL5_9PEZI</name>
<dbReference type="PANTHER" id="PTHR45348">
    <property type="entry name" value="HYPOTHETICAL OXIDOREDUCTASE (EUROFUNG)"/>
    <property type="match status" value="1"/>
</dbReference>
<dbReference type="InterPro" id="IPR011032">
    <property type="entry name" value="GroES-like_sf"/>
</dbReference>
<organism evidence="5 6">
    <name type="scientific">Xylaria hypoxylon</name>
    <dbReference type="NCBI Taxonomy" id="37992"/>
    <lineage>
        <taxon>Eukaryota</taxon>
        <taxon>Fungi</taxon>
        <taxon>Dikarya</taxon>
        <taxon>Ascomycota</taxon>
        <taxon>Pezizomycotina</taxon>
        <taxon>Sordariomycetes</taxon>
        <taxon>Xylariomycetidae</taxon>
        <taxon>Xylariales</taxon>
        <taxon>Xylariaceae</taxon>
        <taxon>Xylaria</taxon>
    </lineage>
</organism>
<dbReference type="SMART" id="SM00829">
    <property type="entry name" value="PKS_ER"/>
    <property type="match status" value="1"/>
</dbReference>
<proteinExistence type="inferred from homology"/>
<dbReference type="Gene3D" id="3.90.180.10">
    <property type="entry name" value="Medium-chain alcohol dehydrogenases, catalytic domain"/>
    <property type="match status" value="1"/>
</dbReference>